<feature type="non-terminal residue" evidence="2">
    <location>
        <position position="54"/>
    </location>
</feature>
<dbReference type="EMBL" id="JANPWB010000005">
    <property type="protein sequence ID" value="KAJ1186928.1"/>
    <property type="molecule type" value="Genomic_DNA"/>
</dbReference>
<gene>
    <name evidence="2" type="ORF">NDU88_003708</name>
</gene>
<evidence type="ECO:0000313" key="2">
    <source>
        <dbReference type="EMBL" id="KAJ1186928.1"/>
    </source>
</evidence>
<feature type="non-terminal residue" evidence="2">
    <location>
        <position position="1"/>
    </location>
</feature>
<dbReference type="AlphaFoldDB" id="A0AAV7UDL5"/>
<feature type="compositionally biased region" description="Polar residues" evidence="1">
    <location>
        <begin position="35"/>
        <end position="47"/>
    </location>
</feature>
<organism evidence="2 3">
    <name type="scientific">Pleurodeles waltl</name>
    <name type="common">Iberian ribbed newt</name>
    <dbReference type="NCBI Taxonomy" id="8319"/>
    <lineage>
        <taxon>Eukaryota</taxon>
        <taxon>Metazoa</taxon>
        <taxon>Chordata</taxon>
        <taxon>Craniata</taxon>
        <taxon>Vertebrata</taxon>
        <taxon>Euteleostomi</taxon>
        <taxon>Amphibia</taxon>
        <taxon>Batrachia</taxon>
        <taxon>Caudata</taxon>
        <taxon>Salamandroidea</taxon>
        <taxon>Salamandridae</taxon>
        <taxon>Pleurodelinae</taxon>
        <taxon>Pleurodeles</taxon>
    </lineage>
</organism>
<name>A0AAV7UDL5_PLEWA</name>
<feature type="region of interest" description="Disordered" evidence="1">
    <location>
        <begin position="33"/>
        <end position="54"/>
    </location>
</feature>
<evidence type="ECO:0000313" key="3">
    <source>
        <dbReference type="Proteomes" id="UP001066276"/>
    </source>
</evidence>
<reference evidence="2" key="1">
    <citation type="journal article" date="2022" name="bioRxiv">
        <title>Sequencing and chromosome-scale assembly of the giantPleurodeles waltlgenome.</title>
        <authorList>
            <person name="Brown T."/>
            <person name="Elewa A."/>
            <person name="Iarovenko S."/>
            <person name="Subramanian E."/>
            <person name="Araus A.J."/>
            <person name="Petzold A."/>
            <person name="Susuki M."/>
            <person name="Suzuki K.-i.T."/>
            <person name="Hayashi T."/>
            <person name="Toyoda A."/>
            <person name="Oliveira C."/>
            <person name="Osipova E."/>
            <person name="Leigh N.D."/>
            <person name="Simon A."/>
            <person name="Yun M.H."/>
        </authorList>
    </citation>
    <scope>NUCLEOTIDE SEQUENCE</scope>
    <source>
        <strain evidence="2">20211129_DDA</strain>
        <tissue evidence="2">Liver</tissue>
    </source>
</reference>
<protein>
    <submittedName>
        <fullName evidence="2">Uncharacterized protein</fullName>
    </submittedName>
</protein>
<dbReference type="Proteomes" id="UP001066276">
    <property type="component" value="Chromosome 3_1"/>
</dbReference>
<proteinExistence type="predicted"/>
<comment type="caution">
    <text evidence="2">The sequence shown here is derived from an EMBL/GenBank/DDBJ whole genome shotgun (WGS) entry which is preliminary data.</text>
</comment>
<evidence type="ECO:0000256" key="1">
    <source>
        <dbReference type="SAM" id="MobiDB-lite"/>
    </source>
</evidence>
<keyword evidence="3" id="KW-1185">Reference proteome</keyword>
<accession>A0AAV7UDL5</accession>
<sequence length="54" mass="5575">STSIKSETYGRPLQTRCGPWGFISSSAWIAGIHGSASNAGPGSQPMSRSAKPPN</sequence>